<sequence length="442" mass="49716">MKLAVIGTGYVGLVSGTCFAEMGNNVICVDNNPDKLKKLNNGQVTIYEPGLELLYQRNFNQKRLRFTDDLKEATEFAEAIFLCLPTPQGEDGSADLTHVMEIASQIGDLLKDSNEYKLIVNKSTVPVGTVSKVKEILLQKGAKNFDVASNPEFLREGFAVDDFMKPDRIVIGAETERAFKLLRNLYEPFVRQGNPIIEMDIRSAEVTKYAANSYLATRITFMNELANFCEKAGANVDLVRKGMGSDTRIGKRFLFPGIGYGGSCFPKDVNALIKTSMDFGSELTLLTLVDKINKEQRLRFFIKIKNHFGGNLKDKRFAVWGLAFKPNTDDMREAPSVPVIKMLIESGAKVIAFDPAAMENARFYLNDSIEYAGNMYDALPYADALIIFTEWNEFRNPDFQKVKSLLKQPLIFDGRNVYDLDDMEELGFTYYSIGRKIIKGKN</sequence>
<evidence type="ECO:0000256" key="8">
    <source>
        <dbReference type="PIRNR" id="PIRNR000124"/>
    </source>
</evidence>
<dbReference type="PANTHER" id="PTHR43750:SF3">
    <property type="entry name" value="UDP-GLUCOSE 6-DEHYDROGENASE TUAD"/>
    <property type="match status" value="1"/>
</dbReference>
<comment type="caution">
    <text evidence="13">The sequence shown here is derived from an EMBL/GenBank/DDBJ whole genome shotgun (WGS) entry which is preliminary data.</text>
</comment>
<dbReference type="GO" id="GO:0006065">
    <property type="term" value="P:UDP-glucuronate biosynthetic process"/>
    <property type="evidence" value="ECO:0007669"/>
    <property type="project" value="UniProtKB-UniPathway"/>
</dbReference>
<feature type="binding site" evidence="11">
    <location>
        <position position="332"/>
    </location>
    <ligand>
        <name>NAD(+)</name>
        <dbReference type="ChEBI" id="CHEBI:57540"/>
    </ligand>
</feature>
<feature type="binding site" evidence="11">
    <location>
        <position position="35"/>
    </location>
    <ligand>
        <name>NAD(+)</name>
        <dbReference type="ChEBI" id="CHEBI:57540"/>
    </ligand>
</feature>
<dbReference type="InterPro" id="IPR001732">
    <property type="entry name" value="UDP-Glc/GDP-Man_DH_N"/>
</dbReference>
<dbReference type="NCBIfam" id="TIGR03026">
    <property type="entry name" value="NDP-sugDHase"/>
    <property type="match status" value="1"/>
</dbReference>
<feature type="domain" description="UDP-glucose/GDP-mannose dehydrogenase C-terminal" evidence="12">
    <location>
        <begin position="318"/>
        <end position="420"/>
    </location>
</feature>
<proteinExistence type="inferred from homology"/>
<dbReference type="Pfam" id="PF03720">
    <property type="entry name" value="UDPG_MGDP_dh_C"/>
    <property type="match status" value="1"/>
</dbReference>
<dbReference type="SUPFAM" id="SSF48179">
    <property type="entry name" value="6-phosphogluconate dehydrogenase C-terminal domain-like"/>
    <property type="match status" value="1"/>
</dbReference>
<keyword evidence="5 8" id="KW-0560">Oxidoreductase</keyword>
<dbReference type="GO" id="GO:0000271">
    <property type="term" value="P:polysaccharide biosynthetic process"/>
    <property type="evidence" value="ECO:0007669"/>
    <property type="project" value="InterPro"/>
</dbReference>
<dbReference type="EC" id="1.1.1.22" evidence="3 8"/>
<evidence type="ECO:0000256" key="5">
    <source>
        <dbReference type="ARBA" id="ARBA00023002"/>
    </source>
</evidence>
<feature type="binding site" evidence="11">
    <location>
        <position position="124"/>
    </location>
    <ligand>
        <name>NAD(+)</name>
        <dbReference type="ChEBI" id="CHEBI:57540"/>
    </ligand>
</feature>
<evidence type="ECO:0000256" key="3">
    <source>
        <dbReference type="ARBA" id="ARBA00012954"/>
    </source>
</evidence>
<dbReference type="InterPro" id="IPR008927">
    <property type="entry name" value="6-PGluconate_DH-like_C_sf"/>
</dbReference>
<evidence type="ECO:0000256" key="11">
    <source>
        <dbReference type="PIRSR" id="PIRSR500134-3"/>
    </source>
</evidence>
<feature type="binding site" evidence="11">
    <location>
        <position position="156"/>
    </location>
    <ligand>
        <name>NAD(+)</name>
        <dbReference type="ChEBI" id="CHEBI:57540"/>
    </ligand>
</feature>
<evidence type="ECO:0000256" key="1">
    <source>
        <dbReference type="ARBA" id="ARBA00004701"/>
    </source>
</evidence>
<dbReference type="PIRSF" id="PIRSF500134">
    <property type="entry name" value="UDPglc_DH_bac"/>
    <property type="match status" value="1"/>
</dbReference>
<dbReference type="Gene3D" id="1.20.5.100">
    <property type="entry name" value="Cytochrome c1, transmembrane anchor, C-terminal"/>
    <property type="match status" value="1"/>
</dbReference>
<protein>
    <recommendedName>
        <fullName evidence="4 8">UDP-glucose 6-dehydrogenase</fullName>
        <ecNumber evidence="3 8">1.1.1.22</ecNumber>
    </recommendedName>
</protein>
<accession>A0A7V2ZK90</accession>
<comment type="pathway">
    <text evidence="1">Nucleotide-sugar biosynthesis; UDP-alpha-D-glucuronate biosynthesis; UDP-alpha-D-glucuronate from UDP-alpha-D-glucose: step 1/1.</text>
</comment>
<feature type="binding site" evidence="11">
    <location>
        <position position="86"/>
    </location>
    <ligand>
        <name>NAD(+)</name>
        <dbReference type="ChEBI" id="CHEBI:57540"/>
    </ligand>
</feature>
<dbReference type="SUPFAM" id="SSF52413">
    <property type="entry name" value="UDP-glucose/GDP-mannose dehydrogenase C-terminal domain"/>
    <property type="match status" value="1"/>
</dbReference>
<feature type="binding site" evidence="10">
    <location>
        <position position="325"/>
    </location>
    <ligand>
        <name>substrate</name>
    </ligand>
</feature>
<evidence type="ECO:0000256" key="4">
    <source>
        <dbReference type="ARBA" id="ARBA00015132"/>
    </source>
</evidence>
<feature type="binding site" evidence="10">
    <location>
        <begin position="253"/>
        <end position="257"/>
    </location>
    <ligand>
        <name>substrate</name>
    </ligand>
</feature>
<feature type="binding site" evidence="10">
    <location>
        <begin position="153"/>
        <end position="156"/>
    </location>
    <ligand>
        <name>substrate</name>
    </ligand>
</feature>
<dbReference type="AlphaFoldDB" id="A0A7V2ZK90"/>
<reference evidence="13" key="1">
    <citation type="journal article" date="2020" name="mSystems">
        <title>Genome- and Community-Level Interaction Insights into Carbon Utilization and Element Cycling Functions of Hydrothermarchaeota in Hydrothermal Sediment.</title>
        <authorList>
            <person name="Zhou Z."/>
            <person name="Liu Y."/>
            <person name="Xu W."/>
            <person name="Pan J."/>
            <person name="Luo Z.H."/>
            <person name="Li M."/>
        </authorList>
    </citation>
    <scope>NUCLEOTIDE SEQUENCE [LARGE SCALE GENOMIC DNA]</scope>
    <source>
        <strain evidence="13">SpSt-479</strain>
    </source>
</reference>
<gene>
    <name evidence="13" type="ORF">ENS31_08060</name>
</gene>
<dbReference type="InterPro" id="IPR017476">
    <property type="entry name" value="UDP-Glc/GDP-Man"/>
</dbReference>
<keyword evidence="6 8" id="KW-0520">NAD</keyword>
<feature type="binding site" evidence="11">
    <location>
        <position position="30"/>
    </location>
    <ligand>
        <name>NAD(+)</name>
        <dbReference type="ChEBI" id="CHEBI:57540"/>
    </ligand>
</feature>
<feature type="binding site" evidence="11">
    <location>
        <position position="267"/>
    </location>
    <ligand>
        <name>NAD(+)</name>
        <dbReference type="ChEBI" id="CHEBI:57540"/>
    </ligand>
</feature>
<feature type="active site" description="Nucleophile" evidence="9">
    <location>
        <position position="264"/>
    </location>
</feature>
<comment type="catalytic activity">
    <reaction evidence="7 8">
        <text>UDP-alpha-D-glucose + 2 NAD(+) + H2O = UDP-alpha-D-glucuronate + 2 NADH + 3 H(+)</text>
        <dbReference type="Rhea" id="RHEA:23596"/>
        <dbReference type="ChEBI" id="CHEBI:15377"/>
        <dbReference type="ChEBI" id="CHEBI:15378"/>
        <dbReference type="ChEBI" id="CHEBI:57540"/>
        <dbReference type="ChEBI" id="CHEBI:57945"/>
        <dbReference type="ChEBI" id="CHEBI:58052"/>
        <dbReference type="ChEBI" id="CHEBI:58885"/>
        <dbReference type="EC" id="1.1.1.22"/>
    </reaction>
</comment>
<feature type="binding site" evidence="10">
    <location>
        <position position="208"/>
    </location>
    <ligand>
        <name>substrate</name>
    </ligand>
</feature>
<evidence type="ECO:0000256" key="2">
    <source>
        <dbReference type="ARBA" id="ARBA00006601"/>
    </source>
</evidence>
<evidence type="ECO:0000313" key="13">
    <source>
        <dbReference type="EMBL" id="HFI91465.1"/>
    </source>
</evidence>
<dbReference type="EMBL" id="DSUJ01000008">
    <property type="protein sequence ID" value="HFI91465.1"/>
    <property type="molecule type" value="Genomic_DNA"/>
</dbReference>
<organism evidence="13">
    <name type="scientific">Ignavibacterium album</name>
    <dbReference type="NCBI Taxonomy" id="591197"/>
    <lineage>
        <taxon>Bacteria</taxon>
        <taxon>Pseudomonadati</taxon>
        <taxon>Ignavibacteriota</taxon>
        <taxon>Ignavibacteria</taxon>
        <taxon>Ignavibacteriales</taxon>
        <taxon>Ignavibacteriaceae</taxon>
        <taxon>Ignavibacterium</taxon>
    </lineage>
</organism>
<dbReference type="UniPathway" id="UPA00038">
    <property type="reaction ID" value="UER00491"/>
</dbReference>
<dbReference type="InterPro" id="IPR036220">
    <property type="entry name" value="UDP-Glc/GDP-Man_DH_C_sf"/>
</dbReference>
<evidence type="ECO:0000256" key="9">
    <source>
        <dbReference type="PIRSR" id="PIRSR500134-1"/>
    </source>
</evidence>
<dbReference type="InterPro" id="IPR014027">
    <property type="entry name" value="UDP-Glc/GDP-Man_DH_C"/>
</dbReference>
<dbReference type="SMART" id="SM00984">
    <property type="entry name" value="UDPG_MGDP_dh_C"/>
    <property type="match status" value="1"/>
</dbReference>
<name>A0A7V2ZK90_9BACT</name>
<dbReference type="PIRSF" id="PIRSF000124">
    <property type="entry name" value="UDPglc_GDPman_dh"/>
    <property type="match status" value="1"/>
</dbReference>
<dbReference type="Gene3D" id="3.40.50.720">
    <property type="entry name" value="NAD(P)-binding Rossmann-like Domain"/>
    <property type="match status" value="2"/>
</dbReference>
<comment type="similarity">
    <text evidence="2 8">Belongs to the UDP-glucose/GDP-mannose dehydrogenase family.</text>
</comment>
<dbReference type="InterPro" id="IPR036291">
    <property type="entry name" value="NAD(P)-bd_dom_sf"/>
</dbReference>
<feature type="binding site" evidence="10">
    <location>
        <position position="261"/>
    </location>
    <ligand>
        <name>substrate</name>
    </ligand>
</feature>
<dbReference type="Pfam" id="PF00984">
    <property type="entry name" value="UDPG_MGDP_dh"/>
    <property type="match status" value="1"/>
</dbReference>
<dbReference type="Pfam" id="PF03721">
    <property type="entry name" value="UDPG_MGDP_dh_N"/>
    <property type="match status" value="1"/>
</dbReference>
<evidence type="ECO:0000256" key="10">
    <source>
        <dbReference type="PIRSR" id="PIRSR500134-2"/>
    </source>
</evidence>
<evidence type="ECO:0000259" key="12">
    <source>
        <dbReference type="SMART" id="SM00984"/>
    </source>
</evidence>
<dbReference type="InterPro" id="IPR028357">
    <property type="entry name" value="UDPglc_DH_bac"/>
</dbReference>
<dbReference type="GO" id="GO:0051287">
    <property type="term" value="F:NAD binding"/>
    <property type="evidence" value="ECO:0007669"/>
    <property type="project" value="InterPro"/>
</dbReference>
<evidence type="ECO:0000256" key="7">
    <source>
        <dbReference type="ARBA" id="ARBA00047473"/>
    </source>
</evidence>
<dbReference type="PANTHER" id="PTHR43750">
    <property type="entry name" value="UDP-GLUCOSE 6-DEHYDROGENASE TUAD"/>
    <property type="match status" value="1"/>
</dbReference>
<dbReference type="GO" id="GO:0003979">
    <property type="term" value="F:UDP-glucose 6-dehydrogenase activity"/>
    <property type="evidence" value="ECO:0007669"/>
    <property type="project" value="UniProtKB-EC"/>
</dbReference>
<dbReference type="SUPFAM" id="SSF51735">
    <property type="entry name" value="NAD(P)-binding Rossmann-fold domains"/>
    <property type="match status" value="1"/>
</dbReference>
<dbReference type="InterPro" id="IPR014026">
    <property type="entry name" value="UDP-Glc/GDP-Man_DH_dimer"/>
</dbReference>
<evidence type="ECO:0000256" key="6">
    <source>
        <dbReference type="ARBA" id="ARBA00023027"/>
    </source>
</evidence>